<dbReference type="EMBL" id="DWWM01000051">
    <property type="protein sequence ID" value="HJC37020.1"/>
    <property type="molecule type" value="Genomic_DNA"/>
</dbReference>
<dbReference type="Gene3D" id="3.10.450.100">
    <property type="entry name" value="NTF2-like, domain 1"/>
    <property type="match status" value="1"/>
</dbReference>
<dbReference type="InterPro" id="IPR050515">
    <property type="entry name" value="Beta-lactam/transpept"/>
</dbReference>
<dbReference type="Gene3D" id="3.40.710.10">
    <property type="entry name" value="DD-peptidase/beta-lactamase superfamily"/>
    <property type="match status" value="1"/>
</dbReference>
<evidence type="ECO:0000313" key="8">
    <source>
        <dbReference type="Proteomes" id="UP000823896"/>
    </source>
</evidence>
<dbReference type="InterPro" id="IPR032710">
    <property type="entry name" value="NTF2-like_dom_sf"/>
</dbReference>
<comment type="subcellular location">
    <subcellularLocation>
        <location evidence="1">Membrane</location>
    </subcellularLocation>
</comment>
<comment type="caution">
    <text evidence="7">The sequence shown here is derived from an EMBL/GenBank/DDBJ whole genome shotgun (WGS) entry which is preliminary data.</text>
</comment>
<feature type="domain" description="NTF2-like N-terminal transpeptidase" evidence="6">
    <location>
        <begin position="6"/>
        <end position="119"/>
    </location>
</feature>
<feature type="domain" description="Penicillin-binding protein transpeptidase" evidence="4">
    <location>
        <begin position="326"/>
        <end position="622"/>
    </location>
</feature>
<dbReference type="SUPFAM" id="SSF56519">
    <property type="entry name" value="Penicillin binding protein dimerisation domain"/>
    <property type="match status" value="1"/>
</dbReference>
<feature type="domain" description="Penicillin-binding protein dimerisation" evidence="5">
    <location>
        <begin position="128"/>
        <end position="291"/>
    </location>
</feature>
<dbReference type="SUPFAM" id="SSF54427">
    <property type="entry name" value="NTF2-like"/>
    <property type="match status" value="1"/>
</dbReference>
<dbReference type="InterPro" id="IPR001460">
    <property type="entry name" value="PCN-bd_Tpept"/>
</dbReference>
<protein>
    <submittedName>
        <fullName evidence="7">Penicillin-binding transpeptidase domain-containing protein</fullName>
    </submittedName>
</protein>
<keyword evidence="3" id="KW-0472">Membrane</keyword>
<sequence>MTTRATPQKELEAFAALLQEQRYEEMYDHLSEDARAAWSQEEFVTRNQNIYSGIGAADIEFSDVRAETTDTGANVSYHQKMETSAGMVEFDNTAVVVREADGYRIDWDSTFIFPQLSDADSVSVQTSQGARGAILDRNGTPLAQDGLVYQVGLEAGATDAGSNAALASALDIEEAAVESAMSASWVQDGMFVPVKTLSAADYRAASAQLDAVQGISVQQTSGRVYPYAETCAHLTGYVQTASAEDLEAHADEGYTQESLIGKSGLEAAYESDLRAKDGVRIIVRNASGQEKAVIAETAAQDGKDIVTTIDLSAQQALYDDMGENEGAAVAMNAQTGEVLALVSTPSYDPNDFANGMDNAQWEALSNDTRNPMLSRYQSAYCPGSTFKAITAAIGLESGTITADTVFEKTERWQKDSSWGSNYVTTTHLYDEPSNLANALRYSDNIFFAQLADQIGAQTLADGLDAIGFNSTLPFELTLTQSSYGERLNDAQTLAATGYGQGDLLINPVHMTALYTAYVNEGSILQPYLIYADGERKIYKEDAYSADTAQTLLEDLRQTMSSYGDNPTNAAGKTGSAEVDNGAEVIGWTCAVNEQAALTVMMENTKEEGSSLYVQPIAAQMLEAISE</sequence>
<dbReference type="Pfam" id="PF00905">
    <property type="entry name" value="Transpeptidase"/>
    <property type="match status" value="1"/>
</dbReference>
<evidence type="ECO:0000256" key="1">
    <source>
        <dbReference type="ARBA" id="ARBA00004370"/>
    </source>
</evidence>
<dbReference type="InterPro" id="IPR036138">
    <property type="entry name" value="PBP_dimer_sf"/>
</dbReference>
<dbReference type="GO" id="GO:0046677">
    <property type="term" value="P:response to antibiotic"/>
    <property type="evidence" value="ECO:0007669"/>
    <property type="project" value="InterPro"/>
</dbReference>
<dbReference type="PANTHER" id="PTHR30627:SF25">
    <property type="entry name" value="PENICILLIN-BINDING PROTEIN 3"/>
    <property type="match status" value="1"/>
</dbReference>
<dbReference type="InterPro" id="IPR007887">
    <property type="entry name" value="MecA_N"/>
</dbReference>
<dbReference type="GO" id="GO:0071972">
    <property type="term" value="F:peptidoglycan L,D-transpeptidase activity"/>
    <property type="evidence" value="ECO:0007669"/>
    <property type="project" value="TreeGrafter"/>
</dbReference>
<dbReference type="AlphaFoldDB" id="A0A9D2SX20"/>
<dbReference type="Gene3D" id="3.90.1310.10">
    <property type="entry name" value="Penicillin-binding protein 2a (Domain 2)"/>
    <property type="match status" value="1"/>
</dbReference>
<dbReference type="Pfam" id="PF05223">
    <property type="entry name" value="MecA_N"/>
    <property type="match status" value="1"/>
</dbReference>
<proteinExistence type="inferred from homology"/>
<dbReference type="InterPro" id="IPR012338">
    <property type="entry name" value="Beta-lactam/transpept-like"/>
</dbReference>
<evidence type="ECO:0000259" key="5">
    <source>
        <dbReference type="Pfam" id="PF03717"/>
    </source>
</evidence>
<comment type="similarity">
    <text evidence="2">Belongs to the transpeptidase family.</text>
</comment>
<dbReference type="InterPro" id="IPR005311">
    <property type="entry name" value="PBP_dimer"/>
</dbReference>
<dbReference type="SUPFAM" id="SSF56601">
    <property type="entry name" value="beta-lactamase/transpeptidase-like"/>
    <property type="match status" value="1"/>
</dbReference>
<reference evidence="7" key="2">
    <citation type="submission" date="2021-04" db="EMBL/GenBank/DDBJ databases">
        <authorList>
            <person name="Gilroy R."/>
        </authorList>
    </citation>
    <scope>NUCLEOTIDE SEQUENCE</scope>
    <source>
        <strain evidence="7">CHK187-11901</strain>
    </source>
</reference>
<evidence type="ECO:0000259" key="4">
    <source>
        <dbReference type="Pfam" id="PF00905"/>
    </source>
</evidence>
<accession>A0A9D2SX20</accession>
<evidence type="ECO:0000256" key="2">
    <source>
        <dbReference type="ARBA" id="ARBA00007171"/>
    </source>
</evidence>
<evidence type="ECO:0000256" key="3">
    <source>
        <dbReference type="ARBA" id="ARBA00023136"/>
    </source>
</evidence>
<dbReference type="GO" id="GO:0005886">
    <property type="term" value="C:plasma membrane"/>
    <property type="evidence" value="ECO:0007669"/>
    <property type="project" value="TreeGrafter"/>
</dbReference>
<evidence type="ECO:0000313" key="7">
    <source>
        <dbReference type="EMBL" id="HJC37020.1"/>
    </source>
</evidence>
<evidence type="ECO:0000259" key="6">
    <source>
        <dbReference type="Pfam" id="PF05223"/>
    </source>
</evidence>
<name>A0A9D2SX20_9FIRM</name>
<dbReference type="Gene3D" id="3.30.1390.30">
    <property type="entry name" value="Penicillin-binding protein 2a, domain 3"/>
    <property type="match status" value="1"/>
</dbReference>
<dbReference type="Proteomes" id="UP000823896">
    <property type="component" value="Unassembled WGS sequence"/>
</dbReference>
<gene>
    <name evidence="7" type="ORF">H9702_07835</name>
</gene>
<reference evidence="7" key="1">
    <citation type="journal article" date="2021" name="PeerJ">
        <title>Extensive microbial diversity within the chicken gut microbiome revealed by metagenomics and culture.</title>
        <authorList>
            <person name="Gilroy R."/>
            <person name="Ravi A."/>
            <person name="Getino M."/>
            <person name="Pursley I."/>
            <person name="Horton D.L."/>
            <person name="Alikhan N.F."/>
            <person name="Baker D."/>
            <person name="Gharbi K."/>
            <person name="Hall N."/>
            <person name="Watson M."/>
            <person name="Adriaenssens E.M."/>
            <person name="Foster-Nyarko E."/>
            <person name="Jarju S."/>
            <person name="Secka A."/>
            <person name="Antonio M."/>
            <person name="Oren A."/>
            <person name="Chaudhuri R.R."/>
            <person name="La Ragione R."/>
            <person name="Hildebrand F."/>
            <person name="Pallen M.J."/>
        </authorList>
    </citation>
    <scope>NUCLEOTIDE SEQUENCE</scope>
    <source>
        <strain evidence="7">CHK187-11901</strain>
    </source>
</reference>
<dbReference type="Pfam" id="PF03717">
    <property type="entry name" value="PBP_dimer"/>
    <property type="match status" value="1"/>
</dbReference>
<dbReference type="GO" id="GO:0071555">
    <property type="term" value="P:cell wall organization"/>
    <property type="evidence" value="ECO:0007669"/>
    <property type="project" value="TreeGrafter"/>
</dbReference>
<dbReference type="GO" id="GO:0008658">
    <property type="term" value="F:penicillin binding"/>
    <property type="evidence" value="ECO:0007669"/>
    <property type="project" value="InterPro"/>
</dbReference>
<organism evidence="7 8">
    <name type="scientific">Candidatus Merdibacter merdavium</name>
    <dbReference type="NCBI Taxonomy" id="2838692"/>
    <lineage>
        <taxon>Bacteria</taxon>
        <taxon>Bacillati</taxon>
        <taxon>Bacillota</taxon>
        <taxon>Erysipelotrichia</taxon>
        <taxon>Erysipelotrichales</taxon>
        <taxon>Erysipelotrichaceae</taxon>
        <taxon>Merdibacter</taxon>
    </lineage>
</organism>
<dbReference type="PANTHER" id="PTHR30627">
    <property type="entry name" value="PEPTIDOGLYCAN D,D-TRANSPEPTIDASE"/>
    <property type="match status" value="1"/>
</dbReference>